<organism evidence="2 3">
    <name type="scientific">Saccharomycodes ludwigii</name>
    <dbReference type="NCBI Taxonomy" id="36035"/>
    <lineage>
        <taxon>Eukaryota</taxon>
        <taxon>Fungi</taxon>
        <taxon>Dikarya</taxon>
        <taxon>Ascomycota</taxon>
        <taxon>Saccharomycotina</taxon>
        <taxon>Saccharomycetes</taxon>
        <taxon>Saccharomycodales</taxon>
        <taxon>Saccharomycodaceae</taxon>
        <taxon>Saccharomycodes</taxon>
    </lineage>
</organism>
<feature type="region of interest" description="Disordered" evidence="1">
    <location>
        <begin position="292"/>
        <end position="325"/>
    </location>
</feature>
<dbReference type="Gene3D" id="3.30.70.330">
    <property type="match status" value="1"/>
</dbReference>
<gene>
    <name evidence="2" type="ORF">SCODWIG_00515</name>
</gene>
<feature type="compositionally biased region" description="Acidic residues" evidence="1">
    <location>
        <begin position="297"/>
        <end position="314"/>
    </location>
</feature>
<dbReference type="SUPFAM" id="SSF54928">
    <property type="entry name" value="RNA-binding domain, RBD"/>
    <property type="match status" value="1"/>
</dbReference>
<accession>A0A376B2P4</accession>
<dbReference type="GO" id="GO:0003676">
    <property type="term" value="F:nucleic acid binding"/>
    <property type="evidence" value="ECO:0007669"/>
    <property type="project" value="InterPro"/>
</dbReference>
<evidence type="ECO:0000256" key="1">
    <source>
        <dbReference type="SAM" id="MobiDB-lite"/>
    </source>
</evidence>
<reference evidence="3" key="1">
    <citation type="submission" date="2018-06" db="EMBL/GenBank/DDBJ databases">
        <authorList>
            <person name="Guldener U."/>
        </authorList>
    </citation>
    <scope>NUCLEOTIDE SEQUENCE [LARGE SCALE GENOMIC DNA]</scope>
    <source>
        <strain evidence="3">UTAD17</strain>
    </source>
</reference>
<keyword evidence="3" id="KW-1185">Reference proteome</keyword>
<dbReference type="VEuPathDB" id="FungiDB:SCODWIG_00515"/>
<dbReference type="InterPro" id="IPR012677">
    <property type="entry name" value="Nucleotide-bd_a/b_plait_sf"/>
</dbReference>
<dbReference type="Proteomes" id="UP000262825">
    <property type="component" value="Unassembled WGS sequence"/>
</dbReference>
<evidence type="ECO:0000313" key="2">
    <source>
        <dbReference type="EMBL" id="SSD58754.1"/>
    </source>
</evidence>
<evidence type="ECO:0000313" key="3">
    <source>
        <dbReference type="Proteomes" id="UP000262825"/>
    </source>
</evidence>
<dbReference type="EMBL" id="UFAJ01000044">
    <property type="protein sequence ID" value="SSD58754.1"/>
    <property type="molecule type" value="Genomic_DNA"/>
</dbReference>
<sequence>MSLEKRIYVGNLYSNIHECCNWLYPKFSKFGDLKSDCFEEHEHFAYITIEFKDEIQYGKLKSQFNNVKFMGNNIIIDLAKEDYKTRWERENKDYKLNKTKKEQILKHQWEYYKKLENIKMSWKDRREIIPGRMREKPRSTQELKNVTFRVFNKRGQLKVYKCYKDKLWGYDKKKTVRDLVFSFQNKYWKDGNNHIVEKLDYSKSKVFFKNGDSLAISLDEKSTTSRGGLGEKKVHGLEEEGHEYDNYGNDFGKEHNKNNSILNSVLGNFNFETPLDIKQADEEYGSSDYEFQHQFNSDDDDEDDEEKEEEEEEQMEIKKPKKNDKTFIQQNSSEKQGYNGDTQEAKDDILDVEKSQSDIDEEEFIPKFPAQPQGNINSTETLRGIFEANTNEVPSFQLIEENNDDIDHEKDLKEENNITETNVLVDNFQTANKAQDFGLFFPHFDSYFLAGQTQIAKIGIKPINEDFTNWDETFWKNRGVWTKEMKERKRDAIRKWKKKSHKNDSIILL</sequence>
<dbReference type="InterPro" id="IPR035979">
    <property type="entry name" value="RBD_domain_sf"/>
</dbReference>
<dbReference type="AlphaFoldDB" id="A0A376B2P4"/>
<name>A0A376B2P4_9ASCO</name>
<protein>
    <submittedName>
        <fullName evidence="2">Related to 60S ribosome subunit biogenesis protein NOP8</fullName>
    </submittedName>
</protein>
<proteinExistence type="predicted"/>